<feature type="coiled-coil region" evidence="1">
    <location>
        <begin position="889"/>
        <end position="923"/>
    </location>
</feature>
<feature type="coiled-coil region" evidence="1">
    <location>
        <begin position="781"/>
        <end position="811"/>
    </location>
</feature>
<feature type="non-terminal residue" evidence="2">
    <location>
        <position position="1"/>
    </location>
</feature>
<proteinExistence type="predicted"/>
<feature type="coiled-coil region" evidence="1">
    <location>
        <begin position="75"/>
        <end position="165"/>
    </location>
</feature>
<accession>A0A146K0S4</accession>
<feature type="coiled-coil region" evidence="1">
    <location>
        <begin position="298"/>
        <end position="402"/>
    </location>
</feature>
<organism evidence="2">
    <name type="scientific">Trepomonas sp. PC1</name>
    <dbReference type="NCBI Taxonomy" id="1076344"/>
    <lineage>
        <taxon>Eukaryota</taxon>
        <taxon>Metamonada</taxon>
        <taxon>Diplomonadida</taxon>
        <taxon>Hexamitidae</taxon>
        <taxon>Hexamitinae</taxon>
        <taxon>Trepomonas</taxon>
    </lineage>
</organism>
<sequence length="1691" mass="199049">SDLYSVEEQVFAKVNQLLDNMTNESKQLSDEQKVHSVLYFDRVQNITQQLQVCQTQLNEVMSQNKINNQTVQFLNQTVTNQKQTLQTQLDSQKDQILGKMNENLQMNQKAYEGQLHKLQEVLQQKQFKDSESIQRQIQEILTKQIKNLDQQFQEFQEQRIQQETITTSKINKMQQIQKDLQQTQQSDQIELKRIQMQMTEQIQKQSQQQKQYEQKNDQQLTTIKENFGQIQMVVNEKLTQLDEQGTENDKFKLSIQKNQNDVIKAFQEQEMLISNIKQQISNIDAPYKAINKQVEDFQTQQETQFAVYQQQINQLQEQNSALEAKVQTYDTLLEKQDRFDLVSEENEQFKQSVEKLINQKITDLLTDESFLLKENSPISRKFDQMQLKMDEQRQQLTNQQIKNMNILHSEIQQVQNSSEQQFQILSERIGQIKQLQEKTLQQFLNQFIEQSEQSQNSQKQFKIQIQEKIKQDFLQFQADSMKKTNEIEVEFIQLKNQLSLDYRANHQQLMELKQVFENSQQFAAKKANLTNQSTTEKFLLLQNQIQSQFQFVEQQSAKSQQQIITFVAQNKQKESEIQVLELKLKQLQQEMLNQLSIQQKEMQNAVLTESNIQKQQLQKELKQIYDLQFKQQNVTCQKQFQSFQVQISQNQNQMKLISQICLRFEEQMSSLEQQKHIIQQNMQKIAAYVDKQIDTCQQKFKDARKIIDDNLKRVDSLPMAVAQAKQNFGQQIANLQTQIALTNNKISRKDLTSESEIVKQLAQQTQLIQGQLNQILPLVNVNDQKQLSGLLQQEIQDLNEKVKQLESQSEKQPTTAAQIVNLNQQLEDFKRDQVQQLDIFTNKISDSMVQFKDQFSDEQQETLEKTNEIINSLVGSTEAILKQVIPEQVNRLLGQLKSVQSQNQQFKLQIQELVDNYGNMQKETTDSVVLSIQTELGRQLIASSVLDPINNQLNRLTKQIQQFTVQEPTILIQQKTESFIPDEALLKQQEELQLQIQMIKSQMNQLVQKTSLQIEQNGFQLKESLQQKITDDLQQAGERLLKTQLADKFLAVQDDIQQVKLRLESFLKENTLSQKFIDDQIPLYQKEFEQIQQKMQGANLSNQNKIDEICVQNQNIQKQVNMVQQQQTQQNQKISLQNGQITQFKQQIDQIVIQKINVPMASLQKQFQEQKIQTFNLQQQKLNELQQEIQKQISAVTEQSFQKVLQFEKSNNQFVDQLSNQMQQNKKMMQSDLQNVQKALKLQIDNQQKYQNEVERVRQLQNLFQEDLDQKQKFMSSILQQCQQQIQSYYEQIQSAQIQFTGQFSDQLQQLQSNKMNQFVDGLKQQTSQFEQRINQFIDQGMKNSAEMTSNYESFIQQIIKSETGKDKAFQGQINEYKELISSQQELFDQVLSTKQKQLSVQEQQIQQFKEQNQQEMSKFFKQEQQLINQTTQNLQNYINQTLVQITNHLSTYATTYTNLTNKVNTIQQLSNEKMATLQIWSQKLQNQVGNQVDNVTMKMNSAMKELRSIQQQCDLNTQFVGKYDQQLKEVEERCAQTLVKSMSQVDKDKLATQQLHDQVNKDLSDIRVRFEQLSDQVVGQLNLVFQQKEDPNASMRVYMKYKNQPIFQQFNDYEQIDMNIQKLTIQLFKELVNRGVEVRKVTIQKIKNNLFDVGGKKVNVIAKENSVYVKVQKGLQSWMEWMYDFYFEEK</sequence>
<keyword evidence="1" id="KW-0175">Coiled coil</keyword>
<dbReference type="EMBL" id="GDID01006113">
    <property type="protein sequence ID" value="JAP90493.1"/>
    <property type="molecule type" value="Transcribed_RNA"/>
</dbReference>
<feature type="coiled-coil region" evidence="1">
    <location>
        <begin position="1392"/>
        <end position="1441"/>
    </location>
</feature>
<feature type="non-terminal residue" evidence="2">
    <location>
        <position position="1691"/>
    </location>
</feature>
<evidence type="ECO:0000256" key="1">
    <source>
        <dbReference type="SAM" id="Coils"/>
    </source>
</evidence>
<reference evidence="2" key="1">
    <citation type="submission" date="2015-07" db="EMBL/GenBank/DDBJ databases">
        <title>Adaptation to a free-living lifestyle via gene acquisitions in the diplomonad Trepomonas sp. PC1.</title>
        <authorList>
            <person name="Xu F."/>
            <person name="Jerlstrom-Hultqvist J."/>
            <person name="Kolisko M."/>
            <person name="Simpson A.G.B."/>
            <person name="Roger A.J."/>
            <person name="Svard S.G."/>
            <person name="Andersson J.O."/>
        </authorList>
    </citation>
    <scope>NUCLEOTIDE SEQUENCE</scope>
    <source>
        <strain evidence="2">PC1</strain>
    </source>
</reference>
<name>A0A146K0S4_9EUKA</name>
<protein>
    <submittedName>
        <fullName evidence="2">Uncharacterized protein</fullName>
    </submittedName>
</protein>
<gene>
    <name evidence="2" type="ORF">TPC1_30012</name>
</gene>
<evidence type="ECO:0000313" key="2">
    <source>
        <dbReference type="EMBL" id="JAP90493.1"/>
    </source>
</evidence>
<feature type="coiled-coil region" evidence="1">
    <location>
        <begin position="570"/>
        <end position="627"/>
    </location>
</feature>
<feature type="coiled-coil region" evidence="1">
    <location>
        <begin position="1168"/>
        <end position="1253"/>
    </location>
</feature>